<organism evidence="2 3">
    <name type="scientific">Mycolicibacterium holsaticum</name>
    <dbReference type="NCBI Taxonomy" id="152142"/>
    <lineage>
        <taxon>Bacteria</taxon>
        <taxon>Bacillati</taxon>
        <taxon>Actinomycetota</taxon>
        <taxon>Actinomycetes</taxon>
        <taxon>Mycobacteriales</taxon>
        <taxon>Mycobacteriaceae</taxon>
        <taxon>Mycolicibacterium</taxon>
    </lineage>
</organism>
<feature type="signal peptide" evidence="1">
    <location>
        <begin position="1"/>
        <end position="25"/>
    </location>
</feature>
<dbReference type="EMBL" id="MIGZ01000148">
    <property type="protein sequence ID" value="ODQ86348.1"/>
    <property type="molecule type" value="Genomic_DNA"/>
</dbReference>
<dbReference type="RefSeq" id="WP_069407009.1">
    <property type="nucleotide sequence ID" value="NZ_JBHRZJ010000017.1"/>
</dbReference>
<gene>
    <name evidence="2" type="ORF">BHQ17_20850</name>
</gene>
<dbReference type="Proteomes" id="UP000094243">
    <property type="component" value="Unassembled WGS sequence"/>
</dbReference>
<protein>
    <recommendedName>
        <fullName evidence="4">Secreted protein</fullName>
    </recommendedName>
</protein>
<keyword evidence="3" id="KW-1185">Reference proteome</keyword>
<evidence type="ECO:0000313" key="2">
    <source>
        <dbReference type="EMBL" id="ODQ86348.1"/>
    </source>
</evidence>
<feature type="chain" id="PRO_5038748712" description="Secreted protein" evidence="1">
    <location>
        <begin position="26"/>
        <end position="89"/>
    </location>
</feature>
<proteinExistence type="predicted"/>
<dbReference type="AlphaFoldDB" id="A0A1E3R8U0"/>
<comment type="caution">
    <text evidence="2">The sequence shown here is derived from an EMBL/GenBank/DDBJ whole genome shotgun (WGS) entry which is preliminary data.</text>
</comment>
<dbReference type="OrthoDB" id="4630481at2"/>
<name>A0A1E3R8U0_9MYCO</name>
<evidence type="ECO:0000256" key="1">
    <source>
        <dbReference type="SAM" id="SignalP"/>
    </source>
</evidence>
<evidence type="ECO:0000313" key="3">
    <source>
        <dbReference type="Proteomes" id="UP000094243"/>
    </source>
</evidence>
<accession>A0A1E3R8U0</accession>
<evidence type="ECO:0008006" key="4">
    <source>
        <dbReference type="Google" id="ProtNLM"/>
    </source>
</evidence>
<reference evidence="3" key="1">
    <citation type="submission" date="2016-09" db="EMBL/GenBank/DDBJ databases">
        <authorList>
            <person name="Greninger A.L."/>
            <person name="Jerome K.R."/>
            <person name="Mcnair B."/>
            <person name="Wallis C."/>
            <person name="Fang F."/>
        </authorList>
    </citation>
    <scope>NUCLEOTIDE SEQUENCE [LARGE SCALE GENOMIC DNA]</scope>
    <source>
        <strain evidence="3">M7</strain>
    </source>
</reference>
<sequence length="89" mass="9563">MNVKKFGAAAAMVGALGFTALGVGAGVASADHAVPNTPGVTWKLDRPHWDDHWDHRHHEWRGAGWRGPHDNPCAWVPPAVSVWVPPAVC</sequence>
<keyword evidence="1" id="KW-0732">Signal</keyword>